<dbReference type="Pfam" id="PF00866">
    <property type="entry name" value="Ring_hydroxyl_B"/>
    <property type="match status" value="1"/>
</dbReference>
<reference evidence="3 4" key="1">
    <citation type="submission" date="2017-04" db="EMBL/GenBank/DDBJ databases">
        <authorList>
            <person name="Afonso C.L."/>
            <person name="Miller P.J."/>
            <person name="Scott M.A."/>
            <person name="Spackman E."/>
            <person name="Goraichik I."/>
            <person name="Dimitrov K.M."/>
            <person name="Suarez D.L."/>
            <person name="Swayne D.E."/>
        </authorList>
    </citation>
    <scope>NUCLEOTIDE SEQUENCE [LARGE SCALE GENOMIC DNA]</scope>
    <source>
        <strain evidence="3 4">VK13</strain>
    </source>
</reference>
<organism evidence="3 4">
    <name type="scientific">Polynucleobacter kasalickyi</name>
    <dbReference type="NCBI Taxonomy" id="1938817"/>
    <lineage>
        <taxon>Bacteria</taxon>
        <taxon>Pseudomonadati</taxon>
        <taxon>Pseudomonadota</taxon>
        <taxon>Betaproteobacteria</taxon>
        <taxon>Burkholderiales</taxon>
        <taxon>Burkholderiaceae</taxon>
        <taxon>Polynucleobacter</taxon>
    </lineage>
</organism>
<sequence length="163" mass="19333">MMKNTHFHATDYRQVEQLIYEWARRIDENRVEEIADLLTPSGRYTVQSRFNLDRNLPHCSIDCHSPAQLRDRILSMRIANIYEPHHYRHMISGIQILKKEHQQLEVVSNFSIIRTMELDGQIQIVFTGQARDLIFMDEETTLFTKRHLVFDSRAIETLLVIPI</sequence>
<dbReference type="InterPro" id="IPR000391">
    <property type="entry name" value="Rng_hydr_dOase-bsu"/>
</dbReference>
<dbReference type="SUPFAM" id="SSF54427">
    <property type="entry name" value="NTF2-like"/>
    <property type="match status" value="1"/>
</dbReference>
<dbReference type="Gene3D" id="3.10.450.50">
    <property type="match status" value="1"/>
</dbReference>
<dbReference type="STRING" id="1938817.SAMN06296008_10586"/>
<evidence type="ECO:0000256" key="2">
    <source>
        <dbReference type="ARBA" id="ARBA00023002"/>
    </source>
</evidence>
<keyword evidence="4" id="KW-1185">Reference proteome</keyword>
<evidence type="ECO:0000313" key="3">
    <source>
        <dbReference type="EMBL" id="SMC47171.1"/>
    </source>
</evidence>
<comment type="similarity">
    <text evidence="1">Belongs to the bacterial ring-hydroxylating dioxygenase beta subunit family.</text>
</comment>
<keyword evidence="2" id="KW-0560">Oxidoreductase</keyword>
<proteinExistence type="inferred from homology"/>
<dbReference type="OrthoDB" id="2674149at2"/>
<dbReference type="RefSeq" id="WP_084283246.1">
    <property type="nucleotide sequence ID" value="NZ_FWXJ01000005.1"/>
</dbReference>
<keyword evidence="3" id="KW-0223">Dioxygenase</keyword>
<protein>
    <submittedName>
        <fullName evidence="3">Anthranilate 1,2-dioxygenase small subunit</fullName>
    </submittedName>
</protein>
<dbReference type="Proteomes" id="UP000192708">
    <property type="component" value="Unassembled WGS sequence"/>
</dbReference>
<dbReference type="GO" id="GO:0051213">
    <property type="term" value="F:dioxygenase activity"/>
    <property type="evidence" value="ECO:0007669"/>
    <property type="project" value="UniProtKB-KW"/>
</dbReference>
<dbReference type="AlphaFoldDB" id="A0A1W1ZGI4"/>
<name>A0A1W1ZGI4_9BURK</name>
<evidence type="ECO:0000313" key="4">
    <source>
        <dbReference type="Proteomes" id="UP000192708"/>
    </source>
</evidence>
<gene>
    <name evidence="3" type="ORF">SAMN06296008_10586</name>
</gene>
<dbReference type="EMBL" id="FWXJ01000005">
    <property type="protein sequence ID" value="SMC47171.1"/>
    <property type="molecule type" value="Genomic_DNA"/>
</dbReference>
<evidence type="ECO:0000256" key="1">
    <source>
        <dbReference type="ARBA" id="ARBA00009570"/>
    </source>
</evidence>
<accession>A0A1W1ZGI4</accession>
<dbReference type="InterPro" id="IPR032710">
    <property type="entry name" value="NTF2-like_dom_sf"/>
</dbReference>